<evidence type="ECO:0000256" key="1">
    <source>
        <dbReference type="SAM" id="SignalP"/>
    </source>
</evidence>
<dbReference type="GeneID" id="64637782"/>
<dbReference type="RefSeq" id="XP_041188471.1">
    <property type="nucleotide sequence ID" value="XM_041343766.1"/>
</dbReference>
<feature type="chain" id="PRO_5040478175" description="Secreted protein" evidence="1">
    <location>
        <begin position="25"/>
        <end position="140"/>
    </location>
</feature>
<name>A0A9P7J8E7_9AGAM</name>
<gene>
    <name evidence="2" type="ORF">BJ212DRAFT_663668</name>
</gene>
<accession>A0A9P7J8E7</accession>
<comment type="caution">
    <text evidence="2">The sequence shown here is derived from an EMBL/GenBank/DDBJ whole genome shotgun (WGS) entry which is preliminary data.</text>
</comment>
<feature type="signal peptide" evidence="1">
    <location>
        <begin position="1"/>
        <end position="24"/>
    </location>
</feature>
<dbReference type="OrthoDB" id="10473156at2759"/>
<evidence type="ECO:0008006" key="4">
    <source>
        <dbReference type="Google" id="ProtNLM"/>
    </source>
</evidence>
<proteinExistence type="predicted"/>
<dbReference type="AlphaFoldDB" id="A0A9P7J8E7"/>
<reference evidence="2" key="1">
    <citation type="journal article" date="2020" name="New Phytol.">
        <title>Comparative genomics reveals dynamic genome evolution in host specialist ectomycorrhizal fungi.</title>
        <authorList>
            <person name="Lofgren L.A."/>
            <person name="Nguyen N.H."/>
            <person name="Vilgalys R."/>
            <person name="Ruytinx J."/>
            <person name="Liao H.L."/>
            <person name="Branco S."/>
            <person name="Kuo A."/>
            <person name="LaButti K."/>
            <person name="Lipzen A."/>
            <person name="Andreopoulos W."/>
            <person name="Pangilinan J."/>
            <person name="Riley R."/>
            <person name="Hundley H."/>
            <person name="Na H."/>
            <person name="Barry K."/>
            <person name="Grigoriev I.V."/>
            <person name="Stajich J.E."/>
            <person name="Kennedy P.G."/>
        </authorList>
    </citation>
    <scope>NUCLEOTIDE SEQUENCE</scope>
    <source>
        <strain evidence="2">MN1</strain>
    </source>
</reference>
<sequence>MVSAGLFQCLGLICNLVLFAPTSARRHLLTRSSSSRQPDKCDRYTAPYPFHLSFEEGRSPQVFVSFPSRILKLVCAAVASYQNQPTLCLRLSAFDQKCMPSLAHLSYRLSCIRAANFRTLTRTSQANTATDDSLVPTWWM</sequence>
<dbReference type="Proteomes" id="UP000807769">
    <property type="component" value="Unassembled WGS sequence"/>
</dbReference>
<keyword evidence="3" id="KW-1185">Reference proteome</keyword>
<dbReference type="EMBL" id="JABBWG010000039">
    <property type="protein sequence ID" value="KAG1808187.1"/>
    <property type="molecule type" value="Genomic_DNA"/>
</dbReference>
<keyword evidence="1" id="KW-0732">Signal</keyword>
<evidence type="ECO:0000313" key="2">
    <source>
        <dbReference type="EMBL" id="KAG1808187.1"/>
    </source>
</evidence>
<organism evidence="2 3">
    <name type="scientific">Suillus subaureus</name>
    <dbReference type="NCBI Taxonomy" id="48587"/>
    <lineage>
        <taxon>Eukaryota</taxon>
        <taxon>Fungi</taxon>
        <taxon>Dikarya</taxon>
        <taxon>Basidiomycota</taxon>
        <taxon>Agaricomycotina</taxon>
        <taxon>Agaricomycetes</taxon>
        <taxon>Agaricomycetidae</taxon>
        <taxon>Boletales</taxon>
        <taxon>Suillineae</taxon>
        <taxon>Suillaceae</taxon>
        <taxon>Suillus</taxon>
    </lineage>
</organism>
<evidence type="ECO:0000313" key="3">
    <source>
        <dbReference type="Proteomes" id="UP000807769"/>
    </source>
</evidence>
<protein>
    <recommendedName>
        <fullName evidence="4">Secreted protein</fullName>
    </recommendedName>
</protein>